<reference evidence="1 2" key="1">
    <citation type="submission" date="2024-05" db="EMBL/GenBank/DDBJ databases">
        <authorList>
            <person name="Wallberg A."/>
        </authorList>
    </citation>
    <scope>NUCLEOTIDE SEQUENCE [LARGE SCALE GENOMIC DNA]</scope>
</reference>
<evidence type="ECO:0000313" key="2">
    <source>
        <dbReference type="Proteomes" id="UP001497623"/>
    </source>
</evidence>
<dbReference type="AlphaFoldDB" id="A0AAV2SIY3"/>
<organism evidence="1 2">
    <name type="scientific">Meganyctiphanes norvegica</name>
    <name type="common">Northern krill</name>
    <name type="synonym">Thysanopoda norvegica</name>
    <dbReference type="NCBI Taxonomy" id="48144"/>
    <lineage>
        <taxon>Eukaryota</taxon>
        <taxon>Metazoa</taxon>
        <taxon>Ecdysozoa</taxon>
        <taxon>Arthropoda</taxon>
        <taxon>Crustacea</taxon>
        <taxon>Multicrustacea</taxon>
        <taxon>Malacostraca</taxon>
        <taxon>Eumalacostraca</taxon>
        <taxon>Eucarida</taxon>
        <taxon>Euphausiacea</taxon>
        <taxon>Euphausiidae</taxon>
        <taxon>Meganyctiphanes</taxon>
    </lineage>
</organism>
<keyword evidence="2" id="KW-1185">Reference proteome</keyword>
<dbReference type="EMBL" id="CAXKWB010083897">
    <property type="protein sequence ID" value="CAL4208658.1"/>
    <property type="molecule type" value="Genomic_DNA"/>
</dbReference>
<name>A0AAV2SIY3_MEGNR</name>
<evidence type="ECO:0000313" key="1">
    <source>
        <dbReference type="EMBL" id="CAL4208658.1"/>
    </source>
</evidence>
<dbReference type="Proteomes" id="UP001497623">
    <property type="component" value="Unassembled WGS sequence"/>
</dbReference>
<sequence>MNTKQNAKTNKVFSVRNGGINQVKKHCKGEKHKLKSGEKNIDKSVPVTVEKDVNNNKIQLTQQEIVSKAEIIQALKVVDSNYSFSSTCDDGERFKLMFPDSNIAKNYCQSRTKMNYVIKHGLSPYVKDLYVKDFNGKPFVFKFDESTTQQVKKQYDAYVQYWSTETDLVTSVYCGSIFVGHCLSNDLLHHFHTIGNEMSWEPDLLLQIGMDGPNVNLKFENDLCTQINNNYGVSFLKLGSCGLHITHNGFRKGITEFGFDFETFVCDINYFFKSSAARRQDYKLMEIFTDIEAKYALKHTRVRWLSMKHPILRILEQWENLKEYFLNFPPKSDNFSSKIKPTPRYKRIIEFLTSATSKAELCFIAFVSIVFMKICHCFFLI</sequence>
<proteinExistence type="predicted"/>
<protein>
    <submittedName>
        <fullName evidence="1">Uncharacterized protein</fullName>
    </submittedName>
</protein>
<comment type="caution">
    <text evidence="1">The sequence shown here is derived from an EMBL/GenBank/DDBJ whole genome shotgun (WGS) entry which is preliminary data.</text>
</comment>
<accession>A0AAV2SIY3</accession>
<dbReference type="PANTHER" id="PTHR37162:SF11">
    <property type="match status" value="1"/>
</dbReference>
<dbReference type="PANTHER" id="PTHR37162">
    <property type="entry name" value="HAT FAMILY DIMERISATION DOMAINCONTAINING PROTEIN-RELATED"/>
    <property type="match status" value="1"/>
</dbReference>
<gene>
    <name evidence="1" type="ORF">MNOR_LOCUS38165</name>
</gene>